<sequence length="257" mass="27120">MRLLVSVRPEGFPVWDVRSPDLVVGSYVEPLCEMLSYGDHQVMVHDPFDLIDDRSLLGRCSVVRSRVPLISLLHVLAQCDGAMLLGYPAMWGAEKGALPREGMGKVSALWVNGRRVGPLGLDAMSCSFLGVPVMMVAGDDFLCHEAEALFEGPRPVTCEIKSSLGADSFVALAGGAGALMDGAKMSLLGVADGTLPSVGGLEGDVLVRISLSSPSLADAVSLIPSSRRTGPMDVSFTAQDPFEMRRFVATALSLIGG</sequence>
<dbReference type="EMBL" id="CP001818">
    <property type="protein sequence ID" value="ACZ18770.1"/>
    <property type="molecule type" value="Genomic_DNA"/>
</dbReference>
<dbReference type="InterPro" id="IPR007035">
    <property type="entry name" value="Peptidase_M55"/>
</dbReference>
<dbReference type="InterPro" id="IPR036177">
    <property type="entry name" value="Peptidase_M55_sf"/>
</dbReference>
<dbReference type="OrthoDB" id="9785420at2"/>
<dbReference type="EnsemblBacteria" id="ACZ18770">
    <property type="protein sequence ID" value="ACZ18770"/>
    <property type="gene ID" value="Taci_0534"/>
</dbReference>
<gene>
    <name evidence="1" type="ordered locus">Taci_0534</name>
</gene>
<dbReference type="SUPFAM" id="SSF63992">
    <property type="entry name" value="Dipeptide transport protein"/>
    <property type="match status" value="1"/>
</dbReference>
<evidence type="ECO:0000313" key="1">
    <source>
        <dbReference type="EMBL" id="ACZ18770.1"/>
    </source>
</evidence>
<dbReference type="eggNOG" id="COG2362">
    <property type="taxonomic scope" value="Bacteria"/>
</dbReference>
<dbReference type="Gene3D" id="3.40.50.10780">
    <property type="entry name" value="Dipeptide transport protein"/>
    <property type="match status" value="1"/>
</dbReference>
<accession>D1B917</accession>
<dbReference type="Pfam" id="PF04951">
    <property type="entry name" value="Peptidase_M55"/>
    <property type="match status" value="1"/>
</dbReference>
<dbReference type="HOGENOM" id="CLU_1081557_0_0_0"/>
<organism evidence="1 2">
    <name type="scientific">Thermanaerovibrio acidaminovorans (strain ATCC 49978 / DSM 6589 / Su883)</name>
    <name type="common">Selenomonas acidaminovorans</name>
    <dbReference type="NCBI Taxonomy" id="525903"/>
    <lineage>
        <taxon>Bacteria</taxon>
        <taxon>Thermotogati</taxon>
        <taxon>Synergistota</taxon>
        <taxon>Synergistia</taxon>
        <taxon>Synergistales</taxon>
        <taxon>Synergistaceae</taxon>
        <taxon>Thermanaerovibrio</taxon>
    </lineage>
</organism>
<keyword evidence="2" id="KW-1185">Reference proteome</keyword>
<dbReference type="InterPro" id="IPR027476">
    <property type="entry name" value="DppA_N"/>
</dbReference>
<name>D1B917_THEAS</name>
<dbReference type="Proteomes" id="UP000002030">
    <property type="component" value="Chromosome"/>
</dbReference>
<evidence type="ECO:0000313" key="2">
    <source>
        <dbReference type="Proteomes" id="UP000002030"/>
    </source>
</evidence>
<dbReference type="STRING" id="525903.Taci_0534"/>
<dbReference type="AlphaFoldDB" id="D1B917"/>
<proteinExistence type="predicted"/>
<dbReference type="RefSeq" id="WP_012869286.1">
    <property type="nucleotide sequence ID" value="NC_013522.1"/>
</dbReference>
<reference evidence="1 2" key="1">
    <citation type="journal article" date="2009" name="Stand. Genomic Sci.">
        <title>Complete genome sequence of Thermanaerovibrio acidaminovorans type strain (Su883).</title>
        <authorList>
            <person name="Chovatia M."/>
            <person name="Sikorski J."/>
            <person name="Schroder M."/>
            <person name="Lapidus A."/>
            <person name="Nolan M."/>
            <person name="Tice H."/>
            <person name="Glavina Del Rio T."/>
            <person name="Copeland A."/>
            <person name="Cheng J.F."/>
            <person name="Lucas S."/>
            <person name="Chen F."/>
            <person name="Bruce D."/>
            <person name="Goodwin L."/>
            <person name="Pitluck S."/>
            <person name="Ivanova N."/>
            <person name="Mavromatis K."/>
            <person name="Ovchinnikova G."/>
            <person name="Pati A."/>
            <person name="Chen A."/>
            <person name="Palaniappan K."/>
            <person name="Land M."/>
            <person name="Hauser L."/>
            <person name="Chang Y.J."/>
            <person name="Jeffries C.D."/>
            <person name="Chain P."/>
            <person name="Saunders E."/>
            <person name="Detter J.C."/>
            <person name="Brettin T."/>
            <person name="Rohde M."/>
            <person name="Goker M."/>
            <person name="Spring S."/>
            <person name="Bristow J."/>
            <person name="Markowitz V."/>
            <person name="Hugenholtz P."/>
            <person name="Kyrpides N.C."/>
            <person name="Klenk H.P."/>
            <person name="Eisen J.A."/>
        </authorList>
    </citation>
    <scope>NUCLEOTIDE SEQUENCE [LARGE SCALE GENOMIC DNA]</scope>
    <source>
        <strain evidence="2">ATCC 49978 / DSM 6589 / Su883</strain>
    </source>
</reference>
<protein>
    <submittedName>
        <fullName evidence="1">D-aminopeptidase-like protein</fullName>
    </submittedName>
</protein>
<dbReference type="KEGG" id="tai:Taci_0534"/>